<dbReference type="GO" id="GO:0005886">
    <property type="term" value="C:plasma membrane"/>
    <property type="evidence" value="ECO:0007669"/>
    <property type="project" value="UniProtKB-SubCell"/>
</dbReference>
<dbReference type="HOGENOM" id="CLU_016047_1_2_2"/>
<keyword evidence="8 9" id="KW-0472">Membrane</keyword>
<dbReference type="InterPro" id="IPR035906">
    <property type="entry name" value="MetI-like_sf"/>
</dbReference>
<dbReference type="GO" id="GO:0055085">
    <property type="term" value="P:transmembrane transport"/>
    <property type="evidence" value="ECO:0007669"/>
    <property type="project" value="InterPro"/>
</dbReference>
<keyword evidence="7 9" id="KW-1133">Transmembrane helix</keyword>
<dbReference type="STRING" id="273075.gene:9571342"/>
<dbReference type="Gene3D" id="1.10.3720.10">
    <property type="entry name" value="MetI-like"/>
    <property type="match status" value="1"/>
</dbReference>
<feature type="transmembrane region" description="Helical" evidence="9">
    <location>
        <begin position="84"/>
        <end position="111"/>
    </location>
</feature>
<comment type="subcellular location">
    <subcellularLocation>
        <location evidence="1 9">Cell membrane</location>
        <topology evidence="1 9">Multi-pass membrane protein</topology>
    </subcellularLocation>
</comment>
<evidence type="ECO:0000256" key="9">
    <source>
        <dbReference type="RuleBase" id="RU363032"/>
    </source>
</evidence>
<keyword evidence="6 9" id="KW-0812">Transmembrane</keyword>
<accession>Q9HLU7</accession>
<name>Q9HLU7_THEAC</name>
<organism evidence="11 12">
    <name type="scientific">Thermoplasma acidophilum (strain ATCC 25905 / DSM 1728 / JCM 9062 / NBRC 15155 / AMRC-C165)</name>
    <dbReference type="NCBI Taxonomy" id="273075"/>
    <lineage>
        <taxon>Archaea</taxon>
        <taxon>Methanobacteriati</taxon>
        <taxon>Thermoplasmatota</taxon>
        <taxon>Thermoplasmata</taxon>
        <taxon>Thermoplasmatales</taxon>
        <taxon>Thermoplasmataceae</taxon>
        <taxon>Thermoplasma</taxon>
    </lineage>
</organism>
<feature type="domain" description="ABC transmembrane type-1" evidence="10">
    <location>
        <begin position="88"/>
        <end position="280"/>
    </location>
</feature>
<evidence type="ECO:0000259" key="10">
    <source>
        <dbReference type="PROSITE" id="PS50928"/>
    </source>
</evidence>
<keyword evidence="5" id="KW-0762">Sugar transport</keyword>
<dbReference type="CDD" id="cd06261">
    <property type="entry name" value="TM_PBP2"/>
    <property type="match status" value="1"/>
</dbReference>
<sequence length="294" mass="33304">MRRPRYAEAYMRKNTYYKRISLIKKILSHIILIIVGIYSIFPIYYVVLTSLSSVNSIAETSLSDLLPKFFSLSNYYLILFKYPFFTWLGNTLIFCTASTAIGIAFAIIAGIGMARFNIPGKKAILYMMLILTMFPFVVMVIPLYFMFATLHLIDTYQGLILAYTGGALIYSSWLIMNYVNSLPKDYEEAAQLDGLTQSQALFRILVPMSRPVIIFAVLVAFMGPYTDYALAGQFITTPSMYTLAIGLYYTSTGTVVMNYNVYAAFSVLMGLPLFILFFVFQKYLVSGFSLATYK</sequence>
<evidence type="ECO:0000256" key="1">
    <source>
        <dbReference type="ARBA" id="ARBA00004651"/>
    </source>
</evidence>
<evidence type="ECO:0000313" key="12">
    <source>
        <dbReference type="Proteomes" id="UP000001024"/>
    </source>
</evidence>
<feature type="transmembrane region" description="Helical" evidence="9">
    <location>
        <begin position="123"/>
        <end position="147"/>
    </location>
</feature>
<evidence type="ECO:0000256" key="2">
    <source>
        <dbReference type="ARBA" id="ARBA00009047"/>
    </source>
</evidence>
<evidence type="ECO:0000313" key="11">
    <source>
        <dbReference type="EMBL" id="CAC11275.1"/>
    </source>
</evidence>
<dbReference type="InterPro" id="IPR000515">
    <property type="entry name" value="MetI-like"/>
</dbReference>
<feature type="transmembrane region" description="Helical" evidence="9">
    <location>
        <begin position="26"/>
        <end position="47"/>
    </location>
</feature>
<dbReference type="Proteomes" id="UP000001024">
    <property type="component" value="Chromosome"/>
</dbReference>
<proteinExistence type="inferred from homology"/>
<dbReference type="PANTHER" id="PTHR32243">
    <property type="entry name" value="MALTOSE TRANSPORT SYSTEM PERMEASE-RELATED"/>
    <property type="match status" value="1"/>
</dbReference>
<dbReference type="KEGG" id="tac:Ta0128"/>
<gene>
    <name evidence="11" type="ordered locus">Ta0128</name>
</gene>
<dbReference type="PANTHER" id="PTHR32243:SF50">
    <property type="entry name" value="MALTOSE_MALTODEXTRIN TRANSPORT SYSTEM PERMEASE PROTEIN MALG"/>
    <property type="match status" value="1"/>
</dbReference>
<feature type="transmembrane region" description="Helical" evidence="9">
    <location>
        <begin position="200"/>
        <end position="222"/>
    </location>
</feature>
<dbReference type="SUPFAM" id="SSF161098">
    <property type="entry name" value="MetI-like"/>
    <property type="match status" value="1"/>
</dbReference>
<keyword evidence="3 9" id="KW-0813">Transport</keyword>
<evidence type="ECO:0000256" key="6">
    <source>
        <dbReference type="ARBA" id="ARBA00022692"/>
    </source>
</evidence>
<dbReference type="InterPro" id="IPR050901">
    <property type="entry name" value="BP-dep_ABC_trans_perm"/>
</dbReference>
<dbReference type="PaxDb" id="273075-Ta0128"/>
<dbReference type="FunCoup" id="Q9HLU7">
    <property type="interactions" value="10"/>
</dbReference>
<dbReference type="eggNOG" id="arCOG00160">
    <property type="taxonomic scope" value="Archaea"/>
</dbReference>
<dbReference type="InParanoid" id="Q9HLU7"/>
<keyword evidence="12" id="KW-1185">Reference proteome</keyword>
<evidence type="ECO:0000256" key="4">
    <source>
        <dbReference type="ARBA" id="ARBA00022475"/>
    </source>
</evidence>
<protein>
    <submittedName>
        <fullName evidence="11">Inner membrane protein of trehalose/maltose (MalG) related protein</fullName>
    </submittedName>
</protein>
<dbReference type="Pfam" id="PF00528">
    <property type="entry name" value="BPD_transp_1"/>
    <property type="match status" value="1"/>
</dbReference>
<comment type="similarity">
    <text evidence="2">Belongs to the binding-protein-dependent transport system permease family. MalFG subfamily.</text>
</comment>
<evidence type="ECO:0000256" key="5">
    <source>
        <dbReference type="ARBA" id="ARBA00022597"/>
    </source>
</evidence>
<reference evidence="11 12" key="1">
    <citation type="journal article" date="2000" name="Nature">
        <title>The genome sequence of the thermoacidophilic scavenger Thermoplasma acidophilum.</title>
        <authorList>
            <person name="Ruepp A."/>
            <person name="Graml W."/>
            <person name="Santos-Martinez M.L."/>
            <person name="Koretke K.K."/>
            <person name="Volker C."/>
            <person name="Mewes H.W."/>
            <person name="Frishman D."/>
            <person name="Stocker S."/>
            <person name="Lupas A.N."/>
            <person name="Baumeister W."/>
        </authorList>
    </citation>
    <scope>NUCLEOTIDE SEQUENCE [LARGE SCALE GENOMIC DNA]</scope>
    <source>
        <strain evidence="12">ATCC 25905 / DSM 1728 / JCM 9062 / NBRC 15155 / AMRC-C165</strain>
    </source>
</reference>
<evidence type="ECO:0000256" key="3">
    <source>
        <dbReference type="ARBA" id="ARBA00022448"/>
    </source>
</evidence>
<dbReference type="EnsemblBacteria" id="CAC11275">
    <property type="protein sequence ID" value="CAC11275"/>
    <property type="gene ID" value="CAC11275"/>
</dbReference>
<dbReference type="AlphaFoldDB" id="Q9HLU7"/>
<feature type="transmembrane region" description="Helical" evidence="9">
    <location>
        <begin position="228"/>
        <end position="249"/>
    </location>
</feature>
<dbReference type="EMBL" id="AL445063">
    <property type="protein sequence ID" value="CAC11275.1"/>
    <property type="molecule type" value="Genomic_DNA"/>
</dbReference>
<evidence type="ECO:0000256" key="8">
    <source>
        <dbReference type="ARBA" id="ARBA00023136"/>
    </source>
</evidence>
<dbReference type="PROSITE" id="PS50928">
    <property type="entry name" value="ABC_TM1"/>
    <property type="match status" value="1"/>
</dbReference>
<evidence type="ECO:0000256" key="7">
    <source>
        <dbReference type="ARBA" id="ARBA00022989"/>
    </source>
</evidence>
<feature type="transmembrane region" description="Helical" evidence="9">
    <location>
        <begin position="261"/>
        <end position="280"/>
    </location>
</feature>
<keyword evidence="4" id="KW-1003">Cell membrane</keyword>
<feature type="transmembrane region" description="Helical" evidence="9">
    <location>
        <begin position="159"/>
        <end position="179"/>
    </location>
</feature>